<dbReference type="InterPro" id="IPR003594">
    <property type="entry name" value="HATPase_dom"/>
</dbReference>
<dbReference type="InterPro" id="IPR036890">
    <property type="entry name" value="HATPase_C_sf"/>
</dbReference>
<keyword evidence="9" id="KW-0902">Two-component regulatory system</keyword>
<dbReference type="Pfam" id="PF02518">
    <property type="entry name" value="HATPase_c"/>
    <property type="match status" value="1"/>
</dbReference>
<dbReference type="Gene3D" id="3.30.565.10">
    <property type="entry name" value="Histidine kinase-like ATPase, C-terminal domain"/>
    <property type="match status" value="1"/>
</dbReference>
<dbReference type="SMART" id="SM00304">
    <property type="entry name" value="HAMP"/>
    <property type="match status" value="1"/>
</dbReference>
<dbReference type="EMBL" id="BONW01000032">
    <property type="protein sequence ID" value="GIG91038.1"/>
    <property type="molecule type" value="Genomic_DNA"/>
</dbReference>
<dbReference type="InterPro" id="IPR003661">
    <property type="entry name" value="HisK_dim/P_dom"/>
</dbReference>
<evidence type="ECO:0000313" key="14">
    <source>
        <dbReference type="EMBL" id="GIG91038.1"/>
    </source>
</evidence>
<feature type="transmembrane region" description="Helical" evidence="11">
    <location>
        <begin position="126"/>
        <end position="146"/>
    </location>
</feature>
<proteinExistence type="predicted"/>
<accession>A0ABQ4E8K6</accession>
<organism evidence="14 15">
    <name type="scientific">Plantactinospora endophytica</name>
    <dbReference type="NCBI Taxonomy" id="673535"/>
    <lineage>
        <taxon>Bacteria</taxon>
        <taxon>Bacillati</taxon>
        <taxon>Actinomycetota</taxon>
        <taxon>Actinomycetes</taxon>
        <taxon>Micromonosporales</taxon>
        <taxon>Micromonosporaceae</taxon>
        <taxon>Plantactinospora</taxon>
    </lineage>
</organism>
<dbReference type="PANTHER" id="PTHR45436">
    <property type="entry name" value="SENSOR HISTIDINE KINASE YKOH"/>
    <property type="match status" value="1"/>
</dbReference>
<dbReference type="SUPFAM" id="SSF158472">
    <property type="entry name" value="HAMP domain-like"/>
    <property type="match status" value="1"/>
</dbReference>
<feature type="domain" description="HAMP" evidence="13">
    <location>
        <begin position="147"/>
        <end position="200"/>
    </location>
</feature>
<keyword evidence="5" id="KW-0808">Transferase</keyword>
<keyword evidence="7 14" id="KW-0418">Kinase</keyword>
<dbReference type="CDD" id="cd06225">
    <property type="entry name" value="HAMP"/>
    <property type="match status" value="1"/>
</dbReference>
<dbReference type="InterPro" id="IPR005467">
    <property type="entry name" value="His_kinase_dom"/>
</dbReference>
<comment type="caution">
    <text evidence="14">The sequence shown here is derived from an EMBL/GenBank/DDBJ whole genome shotgun (WGS) entry which is preliminary data.</text>
</comment>
<dbReference type="SMART" id="SM00387">
    <property type="entry name" value="HATPase_c"/>
    <property type="match status" value="1"/>
</dbReference>
<dbReference type="SUPFAM" id="SSF47384">
    <property type="entry name" value="Homodimeric domain of signal transducing histidine kinase"/>
    <property type="match status" value="1"/>
</dbReference>
<name>A0ABQ4E8K6_9ACTN</name>
<evidence type="ECO:0000256" key="6">
    <source>
        <dbReference type="ARBA" id="ARBA00022692"/>
    </source>
</evidence>
<comment type="subcellular location">
    <subcellularLocation>
        <location evidence="2">Cell membrane</location>
    </subcellularLocation>
</comment>
<evidence type="ECO:0000256" key="5">
    <source>
        <dbReference type="ARBA" id="ARBA00022679"/>
    </source>
</evidence>
<feature type="region of interest" description="Disordered" evidence="10">
    <location>
        <begin position="71"/>
        <end position="95"/>
    </location>
</feature>
<dbReference type="Gene3D" id="6.10.340.10">
    <property type="match status" value="1"/>
</dbReference>
<evidence type="ECO:0000256" key="10">
    <source>
        <dbReference type="SAM" id="MobiDB-lite"/>
    </source>
</evidence>
<evidence type="ECO:0000256" key="11">
    <source>
        <dbReference type="SAM" id="Phobius"/>
    </source>
</evidence>
<keyword evidence="11" id="KW-0472">Membrane</keyword>
<feature type="transmembrane region" description="Helical" evidence="11">
    <location>
        <begin position="46"/>
        <end position="69"/>
    </location>
</feature>
<evidence type="ECO:0000313" key="15">
    <source>
        <dbReference type="Proteomes" id="UP000646749"/>
    </source>
</evidence>
<evidence type="ECO:0000256" key="9">
    <source>
        <dbReference type="ARBA" id="ARBA00023012"/>
    </source>
</evidence>
<dbReference type="PROSITE" id="PS50885">
    <property type="entry name" value="HAMP"/>
    <property type="match status" value="1"/>
</dbReference>
<evidence type="ECO:0000259" key="12">
    <source>
        <dbReference type="PROSITE" id="PS50109"/>
    </source>
</evidence>
<dbReference type="InterPro" id="IPR036097">
    <property type="entry name" value="HisK_dim/P_sf"/>
</dbReference>
<evidence type="ECO:0000256" key="1">
    <source>
        <dbReference type="ARBA" id="ARBA00000085"/>
    </source>
</evidence>
<sequence>MAVPTGVHRFRLRIPLRFPLRPRLRPPLRSRLRPPLRLTVRARLTLLYATLFALSGAAVATLIITLTFAPSTQSQPPPKAVELRKAPSPPPAKLSSTTIEELNRTNGVLQAKEAARRELRERLVRNSAITIGVMTLASAGLGWLMAGRVLRPVHLVSGTARRLSQRNLDQRIPVSGPRDELRELAETFNGMLDRLHTAFEAQRRFAANASHELRGPMTAARTLVEVAAATPGADRDVTVLAGQLTGVLDRQDRIVSGLLALARSEHGTGTLCPVRLDRLAREALDRRAAELAERSIRVRAELGGGTVSADPILLELLVDNLVRNAVRHNNPGGTVWVRTDGPTILVENTGDQIGTERLRELVEPFRRGRQDRVYGSGGAGLGLAIVDAVTRAHGGRFTLTPRPGGGVRAELFLR</sequence>
<dbReference type="CDD" id="cd00082">
    <property type="entry name" value="HisKA"/>
    <property type="match status" value="1"/>
</dbReference>
<keyword evidence="4" id="KW-0597">Phosphoprotein</keyword>
<dbReference type="SUPFAM" id="SSF55874">
    <property type="entry name" value="ATPase domain of HSP90 chaperone/DNA topoisomerase II/histidine kinase"/>
    <property type="match status" value="1"/>
</dbReference>
<evidence type="ECO:0000256" key="8">
    <source>
        <dbReference type="ARBA" id="ARBA00022989"/>
    </source>
</evidence>
<evidence type="ECO:0000256" key="3">
    <source>
        <dbReference type="ARBA" id="ARBA00012438"/>
    </source>
</evidence>
<dbReference type="PANTHER" id="PTHR45436:SF5">
    <property type="entry name" value="SENSOR HISTIDINE KINASE TRCS"/>
    <property type="match status" value="1"/>
</dbReference>
<evidence type="ECO:0000259" key="13">
    <source>
        <dbReference type="PROSITE" id="PS50885"/>
    </source>
</evidence>
<dbReference type="Pfam" id="PF00672">
    <property type="entry name" value="HAMP"/>
    <property type="match status" value="1"/>
</dbReference>
<dbReference type="PROSITE" id="PS50109">
    <property type="entry name" value="HIS_KIN"/>
    <property type="match status" value="1"/>
</dbReference>
<dbReference type="CDD" id="cd00075">
    <property type="entry name" value="HATPase"/>
    <property type="match status" value="1"/>
</dbReference>
<reference evidence="14 15" key="1">
    <citation type="submission" date="2021-01" db="EMBL/GenBank/DDBJ databases">
        <title>Whole genome shotgun sequence of Plantactinospora endophytica NBRC 110450.</title>
        <authorList>
            <person name="Komaki H."/>
            <person name="Tamura T."/>
        </authorList>
    </citation>
    <scope>NUCLEOTIDE SEQUENCE [LARGE SCALE GENOMIC DNA]</scope>
    <source>
        <strain evidence="14 15">NBRC 110450</strain>
    </source>
</reference>
<dbReference type="InterPro" id="IPR003660">
    <property type="entry name" value="HAMP_dom"/>
</dbReference>
<dbReference type="InterPro" id="IPR050428">
    <property type="entry name" value="TCS_sensor_his_kinase"/>
</dbReference>
<dbReference type="GO" id="GO:0016301">
    <property type="term" value="F:kinase activity"/>
    <property type="evidence" value="ECO:0007669"/>
    <property type="project" value="UniProtKB-KW"/>
</dbReference>
<keyword evidence="6 11" id="KW-0812">Transmembrane</keyword>
<protein>
    <recommendedName>
        <fullName evidence="3">histidine kinase</fullName>
        <ecNumber evidence="3">2.7.13.3</ecNumber>
    </recommendedName>
</protein>
<comment type="catalytic activity">
    <reaction evidence="1">
        <text>ATP + protein L-histidine = ADP + protein N-phospho-L-histidine.</text>
        <dbReference type="EC" id="2.7.13.3"/>
    </reaction>
</comment>
<keyword evidence="15" id="KW-1185">Reference proteome</keyword>
<keyword evidence="8 11" id="KW-1133">Transmembrane helix</keyword>
<dbReference type="Proteomes" id="UP000646749">
    <property type="component" value="Unassembled WGS sequence"/>
</dbReference>
<feature type="domain" description="Histidine kinase" evidence="12">
    <location>
        <begin position="208"/>
        <end position="414"/>
    </location>
</feature>
<evidence type="ECO:0000256" key="2">
    <source>
        <dbReference type="ARBA" id="ARBA00004236"/>
    </source>
</evidence>
<gene>
    <name evidence="14" type="ORF">Pen02_59740</name>
</gene>
<dbReference type="EC" id="2.7.13.3" evidence="3"/>
<dbReference type="SMART" id="SM00388">
    <property type="entry name" value="HisKA"/>
    <property type="match status" value="1"/>
</dbReference>
<dbReference type="Pfam" id="PF00512">
    <property type="entry name" value="HisKA"/>
    <property type="match status" value="1"/>
</dbReference>
<evidence type="ECO:0000256" key="7">
    <source>
        <dbReference type="ARBA" id="ARBA00022777"/>
    </source>
</evidence>
<evidence type="ECO:0000256" key="4">
    <source>
        <dbReference type="ARBA" id="ARBA00022553"/>
    </source>
</evidence>
<dbReference type="Gene3D" id="1.10.287.130">
    <property type="match status" value="1"/>
</dbReference>